<accession>L9VEZ7</accession>
<keyword evidence="2" id="KW-1185">Reference proteome</keyword>
<name>L9VEZ7_9EURY</name>
<dbReference type="AlphaFoldDB" id="L9VEZ7"/>
<gene>
    <name evidence="1" type="ORF">C496_23111</name>
</gene>
<comment type="caution">
    <text evidence="1">The sequence shown here is derived from an EMBL/GenBank/DDBJ whole genome shotgun (WGS) entry which is preliminary data.</text>
</comment>
<dbReference type="EMBL" id="AOHW01000056">
    <property type="protein sequence ID" value="ELY35517.1"/>
    <property type="molecule type" value="Genomic_DNA"/>
</dbReference>
<dbReference type="OrthoDB" id="350495at2157"/>
<dbReference type="RefSeq" id="WP_006092924.1">
    <property type="nucleotide sequence ID" value="NZ_AOHW01000056.1"/>
</dbReference>
<organism evidence="1 2">
    <name type="scientific">Natronorubrum tibetense GA33</name>
    <dbReference type="NCBI Taxonomy" id="1114856"/>
    <lineage>
        <taxon>Archaea</taxon>
        <taxon>Methanobacteriati</taxon>
        <taxon>Methanobacteriota</taxon>
        <taxon>Stenosarchaea group</taxon>
        <taxon>Halobacteria</taxon>
        <taxon>Halobacteriales</taxon>
        <taxon>Natrialbaceae</taxon>
        <taxon>Natronorubrum</taxon>
    </lineage>
</organism>
<proteinExistence type="predicted"/>
<dbReference type="PATRIC" id="fig|1114856.3.peg.4773"/>
<reference evidence="1 2" key="1">
    <citation type="journal article" date="2014" name="PLoS Genet.">
        <title>Phylogenetically driven sequencing of extremely halophilic archaea reveals strategies for static and dynamic osmo-response.</title>
        <authorList>
            <person name="Becker E.A."/>
            <person name="Seitzer P.M."/>
            <person name="Tritt A."/>
            <person name="Larsen D."/>
            <person name="Krusor M."/>
            <person name="Yao A.I."/>
            <person name="Wu D."/>
            <person name="Madern D."/>
            <person name="Eisen J.A."/>
            <person name="Darling A.E."/>
            <person name="Facciotti M.T."/>
        </authorList>
    </citation>
    <scope>NUCLEOTIDE SEQUENCE [LARGE SCALE GENOMIC DNA]</scope>
    <source>
        <strain evidence="1 2">GA33</strain>
    </source>
</reference>
<dbReference type="Proteomes" id="UP000011599">
    <property type="component" value="Unassembled WGS sequence"/>
</dbReference>
<evidence type="ECO:0000313" key="2">
    <source>
        <dbReference type="Proteomes" id="UP000011599"/>
    </source>
</evidence>
<sequence length="288" mass="33259">MAREFISEYGLDPGEYVQRLAGGFQDRFSKIEQRPVEEAFFVDDGPVDYLVWFVLEDYENHTFFYHDDTPDEEFLRQLILTSPSKQEMAVFKTYLQQKYETYTELDIAVLLQIRDTYLPQMGERPRANIGICHNPIDDQVISGVSGIPRMREQEIFDDMDKLVPDRSFEKFITSTVQAIQAEIEEEAERHTISGDIRPVLEQDDDFTLETTKELPNGIHPNYTGKEAELWQKPASRVDYMDGAQGFLQIWIPVDEDTIALVSATAGEYDREAIVDAIREEFEVALESC</sequence>
<protein>
    <submittedName>
        <fullName evidence="1">Uncharacterized protein</fullName>
    </submittedName>
</protein>
<evidence type="ECO:0000313" key="1">
    <source>
        <dbReference type="EMBL" id="ELY35517.1"/>
    </source>
</evidence>
<dbReference type="eggNOG" id="ENOG502N5S7">
    <property type="taxonomic scope" value="Archaea"/>
</dbReference>